<sequence>MSNQARYCVIGAGAAGLAAVKTLSEQGFAVDCFEKSDRIGGHWHVDYDALHLITPKSSSFFDGFPMPDSYPMYPSREQVAAYMVSYAEKYGLTRMIRLNTAVERIEPLGERGRDGWRVSLSDGSQHLYNGVVVANGHLWDQNIPAVGKGFTGRSVHSGSYRNTSEIEGRVLVVGFGNSGCDLAVDAAQSRFDVTIAMRCGQVFQPKTFFGRPRAELPFLNAMPPEMANMVASTLINTVLGSHENYPGMPAPETYDLEKQPPVVNSLLLYWIQHGRIKVAPGLRAIEGKRVFFTDGTDAEYDTILWATGFKTTLPFIDKSLLEWRDGVPLRTAAMTLPTSLESLYFVGLAAPRGAQWPVYCAQSRLVGRLLAMRERGTKDLAQRFSQMQTPDSRIDIVRRFWQANLDESNQQLDTLAHKAIAAQEVEPDLAI</sequence>
<dbReference type="InterPro" id="IPR036188">
    <property type="entry name" value="FAD/NAD-bd_sf"/>
</dbReference>
<dbReference type="OrthoDB" id="9790219at2"/>
<evidence type="ECO:0000313" key="6">
    <source>
        <dbReference type="EMBL" id="SAL23873.1"/>
    </source>
</evidence>
<dbReference type="SUPFAM" id="SSF51905">
    <property type="entry name" value="FAD/NAD(P)-binding domain"/>
    <property type="match status" value="2"/>
</dbReference>
<evidence type="ECO:0000256" key="1">
    <source>
        <dbReference type="ARBA" id="ARBA00009183"/>
    </source>
</evidence>
<dbReference type="EMBL" id="FCON02000007">
    <property type="protein sequence ID" value="SAL23873.1"/>
    <property type="molecule type" value="Genomic_DNA"/>
</dbReference>
<keyword evidence="3" id="KW-0274">FAD</keyword>
<organism evidence="6 7">
    <name type="scientific">Caballeronia choica</name>
    <dbReference type="NCBI Taxonomy" id="326476"/>
    <lineage>
        <taxon>Bacteria</taxon>
        <taxon>Pseudomonadati</taxon>
        <taxon>Pseudomonadota</taxon>
        <taxon>Betaproteobacteria</taxon>
        <taxon>Burkholderiales</taxon>
        <taxon>Burkholderiaceae</taxon>
        <taxon>Caballeronia</taxon>
    </lineage>
</organism>
<comment type="caution">
    <text evidence="6">The sequence shown here is derived from an EMBL/GenBank/DDBJ whole genome shotgun (WGS) entry which is preliminary data.</text>
</comment>
<dbReference type="Pfam" id="PF00743">
    <property type="entry name" value="FMO-like"/>
    <property type="match status" value="1"/>
</dbReference>
<dbReference type="InterPro" id="IPR050346">
    <property type="entry name" value="FMO-like"/>
</dbReference>
<gene>
    <name evidence="6" type="ORF">AWB68_01014</name>
</gene>
<evidence type="ECO:0000313" key="7">
    <source>
        <dbReference type="Proteomes" id="UP000054770"/>
    </source>
</evidence>
<keyword evidence="5" id="KW-0560">Oxidoreductase</keyword>
<dbReference type="GO" id="GO:0050660">
    <property type="term" value="F:flavin adenine dinucleotide binding"/>
    <property type="evidence" value="ECO:0007669"/>
    <property type="project" value="InterPro"/>
</dbReference>
<keyword evidence="4" id="KW-0521">NADP</keyword>
<dbReference type="InterPro" id="IPR020946">
    <property type="entry name" value="Flavin_mOase-like"/>
</dbReference>
<keyword evidence="2" id="KW-0285">Flavoprotein</keyword>
<name>A0A158FW65_9BURK</name>
<dbReference type="InterPro" id="IPR000960">
    <property type="entry name" value="Flavin_mOase"/>
</dbReference>
<protein>
    <submittedName>
        <fullName evidence="6">Flavin-containing monooxygenase</fullName>
    </submittedName>
</protein>
<keyword evidence="7" id="KW-1185">Reference proteome</keyword>
<keyword evidence="6" id="KW-0503">Monooxygenase</keyword>
<evidence type="ECO:0000256" key="3">
    <source>
        <dbReference type="ARBA" id="ARBA00022827"/>
    </source>
</evidence>
<accession>A0A158FW65</accession>
<dbReference type="GO" id="GO:0050661">
    <property type="term" value="F:NADP binding"/>
    <property type="evidence" value="ECO:0007669"/>
    <property type="project" value="InterPro"/>
</dbReference>
<comment type="similarity">
    <text evidence="1">Belongs to the FMO family.</text>
</comment>
<proteinExistence type="inferred from homology"/>
<dbReference type="Proteomes" id="UP000054770">
    <property type="component" value="Unassembled WGS sequence"/>
</dbReference>
<reference evidence="6" key="1">
    <citation type="submission" date="2016-01" db="EMBL/GenBank/DDBJ databases">
        <authorList>
            <person name="Peeters C."/>
        </authorList>
    </citation>
    <scope>NUCLEOTIDE SEQUENCE [LARGE SCALE GENOMIC DNA]</scope>
    <source>
        <strain evidence="6">LMG 22940</strain>
    </source>
</reference>
<dbReference type="GO" id="GO:0004499">
    <property type="term" value="F:N,N-dimethylaniline monooxygenase activity"/>
    <property type="evidence" value="ECO:0007669"/>
    <property type="project" value="InterPro"/>
</dbReference>
<dbReference type="Gene3D" id="3.50.50.60">
    <property type="entry name" value="FAD/NAD(P)-binding domain"/>
    <property type="match status" value="1"/>
</dbReference>
<dbReference type="PRINTS" id="PR00370">
    <property type="entry name" value="FMOXYGENASE"/>
</dbReference>
<dbReference type="PIRSF" id="PIRSF000332">
    <property type="entry name" value="FMO"/>
    <property type="match status" value="1"/>
</dbReference>
<evidence type="ECO:0000256" key="5">
    <source>
        <dbReference type="ARBA" id="ARBA00023002"/>
    </source>
</evidence>
<dbReference type="PANTHER" id="PTHR23023">
    <property type="entry name" value="DIMETHYLANILINE MONOOXYGENASE"/>
    <property type="match status" value="1"/>
</dbReference>
<evidence type="ECO:0000256" key="4">
    <source>
        <dbReference type="ARBA" id="ARBA00022857"/>
    </source>
</evidence>
<dbReference type="RefSeq" id="WP_087643256.1">
    <property type="nucleotide sequence ID" value="NZ_FCON02000007.1"/>
</dbReference>
<evidence type="ECO:0000256" key="2">
    <source>
        <dbReference type="ARBA" id="ARBA00022630"/>
    </source>
</evidence>
<dbReference type="AlphaFoldDB" id="A0A158FW65"/>